<organism evidence="1 2">
    <name type="scientific">Penicillium thymicola</name>
    <dbReference type="NCBI Taxonomy" id="293382"/>
    <lineage>
        <taxon>Eukaryota</taxon>
        <taxon>Fungi</taxon>
        <taxon>Dikarya</taxon>
        <taxon>Ascomycota</taxon>
        <taxon>Pezizomycotina</taxon>
        <taxon>Eurotiomycetes</taxon>
        <taxon>Eurotiomycetidae</taxon>
        <taxon>Eurotiales</taxon>
        <taxon>Aspergillaceae</taxon>
        <taxon>Penicillium</taxon>
    </lineage>
</organism>
<comment type="caution">
    <text evidence="1">The sequence shown here is derived from an EMBL/GenBank/DDBJ whole genome shotgun (WGS) entry which is preliminary data.</text>
</comment>
<keyword evidence="2" id="KW-1185">Reference proteome</keyword>
<name>A0AAI9TAB4_PENTH</name>
<sequence>MSVVTVISFLPLNNNLPKGVQASRISTYPQNSAVTQHLVNSRSIGWDPRLEVKQTWIQIQSQSQGKRIRITTKRG</sequence>
<evidence type="ECO:0000313" key="2">
    <source>
        <dbReference type="Proteomes" id="UP001227192"/>
    </source>
</evidence>
<proteinExistence type="predicted"/>
<dbReference type="EMBL" id="LACB01000443">
    <property type="protein sequence ID" value="KAJ9483323.1"/>
    <property type="molecule type" value="Genomic_DNA"/>
</dbReference>
<dbReference type="AlphaFoldDB" id="A0AAI9TAB4"/>
<gene>
    <name evidence="1" type="ORF">VN97_g10094</name>
</gene>
<reference evidence="1" key="2">
    <citation type="journal article" date="2016" name="Fungal Biol.">
        <title>Ochratoxin A production by Penicillium thymicola.</title>
        <authorList>
            <person name="Nguyen H.D.T."/>
            <person name="McMullin D.R."/>
            <person name="Ponomareva E."/>
            <person name="Riley R."/>
            <person name="Pomraning K.R."/>
            <person name="Baker S.E."/>
            <person name="Seifert K.A."/>
        </authorList>
    </citation>
    <scope>NUCLEOTIDE SEQUENCE</scope>
    <source>
        <strain evidence="1">DAOM 180753</strain>
    </source>
</reference>
<protein>
    <submittedName>
        <fullName evidence="1">Uncharacterized protein</fullName>
    </submittedName>
</protein>
<accession>A0AAI9TAB4</accession>
<evidence type="ECO:0000313" key="1">
    <source>
        <dbReference type="EMBL" id="KAJ9483323.1"/>
    </source>
</evidence>
<reference evidence="1" key="1">
    <citation type="submission" date="2015-06" db="EMBL/GenBank/DDBJ databases">
        <authorList>
            <person name="Nguyen H."/>
        </authorList>
    </citation>
    <scope>NUCLEOTIDE SEQUENCE</scope>
    <source>
        <strain evidence="1">DAOM 180753</strain>
    </source>
</reference>
<dbReference type="Proteomes" id="UP001227192">
    <property type="component" value="Unassembled WGS sequence"/>
</dbReference>